<evidence type="ECO:0000256" key="1">
    <source>
        <dbReference type="ARBA" id="ARBA00010169"/>
    </source>
</evidence>
<proteinExistence type="inferred from homology"/>
<dbReference type="GO" id="GO:0010038">
    <property type="term" value="P:response to metal ion"/>
    <property type="evidence" value="ECO:0007669"/>
    <property type="project" value="InterPro"/>
</dbReference>
<dbReference type="SUPFAM" id="SSF54913">
    <property type="entry name" value="GlnB-like"/>
    <property type="match status" value="1"/>
</dbReference>
<accession>A0A498H3D8</accession>
<comment type="caution">
    <text evidence="2">The sequence shown here is derived from an EMBL/GenBank/DDBJ whole genome shotgun (WGS) entry which is preliminary data.</text>
</comment>
<comment type="similarity">
    <text evidence="1">Belongs to the CutA family.</text>
</comment>
<gene>
    <name evidence="2" type="ORF">ABH15_04225</name>
</gene>
<name>A0A498H3D8_9EURY</name>
<dbReference type="PANTHER" id="PTHR23419:SF8">
    <property type="entry name" value="FI09726P"/>
    <property type="match status" value="1"/>
</dbReference>
<dbReference type="InterPro" id="IPR015867">
    <property type="entry name" value="N-reg_PII/ATP_PRibTrfase_C"/>
</dbReference>
<dbReference type="Pfam" id="PF03091">
    <property type="entry name" value="CutA1"/>
    <property type="match status" value="1"/>
</dbReference>
<dbReference type="RefSeq" id="WP_128693104.1">
    <property type="nucleotide sequence ID" value="NZ_LHQS01000001.1"/>
</dbReference>
<keyword evidence="3" id="KW-1185">Reference proteome</keyword>
<sequence length="105" mass="11696">MAPPEYVVIFCTAPAADAKAIAEALVDARLAACVNITTVDSCFRWRGDVCSEPEQLLIIKTRYDLIDPLIARIREMHSYEVPEIIALPIVGGYAPYLDWIREETG</sequence>
<evidence type="ECO:0000313" key="2">
    <source>
        <dbReference type="EMBL" id="RXE57313.1"/>
    </source>
</evidence>
<dbReference type="Proteomes" id="UP000290932">
    <property type="component" value="Unassembled WGS sequence"/>
</dbReference>
<dbReference type="InterPro" id="IPR011322">
    <property type="entry name" value="N-reg_PII-like_a/b"/>
</dbReference>
<organism evidence="2 3">
    <name type="scientific">Methanoculleus taiwanensis</name>
    <dbReference type="NCBI Taxonomy" id="1550565"/>
    <lineage>
        <taxon>Archaea</taxon>
        <taxon>Methanobacteriati</taxon>
        <taxon>Methanobacteriota</taxon>
        <taxon>Stenosarchaea group</taxon>
        <taxon>Methanomicrobia</taxon>
        <taxon>Methanomicrobiales</taxon>
        <taxon>Methanomicrobiaceae</taxon>
        <taxon>Methanoculleus</taxon>
    </lineage>
</organism>
<dbReference type="Gene3D" id="3.30.70.120">
    <property type="match status" value="1"/>
</dbReference>
<evidence type="ECO:0000313" key="3">
    <source>
        <dbReference type="Proteomes" id="UP000290932"/>
    </source>
</evidence>
<protein>
    <submittedName>
        <fullName evidence="2">Cation tolerance protein CutA</fullName>
    </submittedName>
</protein>
<reference evidence="2 3" key="1">
    <citation type="journal article" date="2015" name="Int. J. Syst. Evol. Microbiol.">
        <title>Methanoculleus taiwanensis sp. nov., a methanogen isolated from deep marine sediment at the deformation front area near Taiwan.</title>
        <authorList>
            <person name="Weng C.Y."/>
            <person name="Chen S.C."/>
            <person name="Lai M.C."/>
            <person name="Wu S.Y."/>
            <person name="Lin S."/>
            <person name="Yang T.F."/>
            <person name="Chen P.C."/>
        </authorList>
    </citation>
    <scope>NUCLEOTIDE SEQUENCE [LARGE SCALE GENOMIC DNA]</scope>
    <source>
        <strain evidence="2 3">CYW4</strain>
    </source>
</reference>
<dbReference type="OrthoDB" id="8015at2157"/>
<dbReference type="InterPro" id="IPR004323">
    <property type="entry name" value="Ion_tolerance_CutA"/>
</dbReference>
<dbReference type="PANTHER" id="PTHR23419">
    <property type="entry name" value="DIVALENT CATION TOLERANCE CUTA-RELATED"/>
    <property type="match status" value="1"/>
</dbReference>
<dbReference type="EMBL" id="LHQS01000001">
    <property type="protein sequence ID" value="RXE57313.1"/>
    <property type="molecule type" value="Genomic_DNA"/>
</dbReference>
<dbReference type="AlphaFoldDB" id="A0A498H3D8"/>
<dbReference type="GO" id="GO:0005507">
    <property type="term" value="F:copper ion binding"/>
    <property type="evidence" value="ECO:0007669"/>
    <property type="project" value="TreeGrafter"/>
</dbReference>